<proteinExistence type="inferred from homology"/>
<comment type="similarity">
    <text evidence="2 10">Belongs to the mitochondrial carrier (TC 2.A.29) family.</text>
</comment>
<evidence type="ECO:0000256" key="9">
    <source>
        <dbReference type="PROSITE-ProRule" id="PRU00282"/>
    </source>
</evidence>
<comment type="caution">
    <text evidence="11">The sequence shown here is derived from an EMBL/GenBank/DDBJ whole genome shotgun (WGS) entry which is preliminary data.</text>
</comment>
<evidence type="ECO:0000313" key="12">
    <source>
        <dbReference type="Proteomes" id="UP001219525"/>
    </source>
</evidence>
<reference evidence="11" key="1">
    <citation type="submission" date="2023-03" db="EMBL/GenBank/DDBJ databases">
        <title>Massive genome expansion in bonnet fungi (Mycena s.s.) driven by repeated elements and novel gene families across ecological guilds.</title>
        <authorList>
            <consortium name="Lawrence Berkeley National Laboratory"/>
            <person name="Harder C.B."/>
            <person name="Miyauchi S."/>
            <person name="Viragh M."/>
            <person name="Kuo A."/>
            <person name="Thoen E."/>
            <person name="Andreopoulos B."/>
            <person name="Lu D."/>
            <person name="Skrede I."/>
            <person name="Drula E."/>
            <person name="Henrissat B."/>
            <person name="Morin E."/>
            <person name="Kohler A."/>
            <person name="Barry K."/>
            <person name="LaButti K."/>
            <person name="Morin E."/>
            <person name="Salamov A."/>
            <person name="Lipzen A."/>
            <person name="Mereny Z."/>
            <person name="Hegedus B."/>
            <person name="Baldrian P."/>
            <person name="Stursova M."/>
            <person name="Weitz H."/>
            <person name="Taylor A."/>
            <person name="Grigoriev I.V."/>
            <person name="Nagy L.G."/>
            <person name="Martin F."/>
            <person name="Kauserud H."/>
        </authorList>
    </citation>
    <scope>NUCLEOTIDE SEQUENCE</scope>
    <source>
        <strain evidence="11">9144</strain>
    </source>
</reference>
<evidence type="ECO:0000256" key="1">
    <source>
        <dbReference type="ARBA" id="ARBA00004225"/>
    </source>
</evidence>
<dbReference type="PROSITE" id="PS50920">
    <property type="entry name" value="SOLCAR"/>
    <property type="match status" value="3"/>
</dbReference>
<evidence type="ECO:0000256" key="6">
    <source>
        <dbReference type="ARBA" id="ARBA00022989"/>
    </source>
</evidence>
<keyword evidence="5" id="KW-0677">Repeat</keyword>
<keyword evidence="8 9" id="KW-0472">Membrane</keyword>
<dbReference type="InterPro" id="IPR023395">
    <property type="entry name" value="MCP_dom_sf"/>
</dbReference>
<sequence length="332" mass="35597">MQPPQGSQQQSNALRAAKDISYGIAAGIASKIFEHPFDLTKVRLQTQVLDAEARFSGPIDCLHKTWRNEGIRGLYRGLPAPVVGAMAENASLFLTYREFQDVIKRINNQHVDEPSSMSQIAMAGAGSGAVTSFLLTPIELVKCKMQVQMLVTPALSPSVSSPQLLGPFAVLMSVIRNTGIRGLWLGHTGTFIRETGGSAAWFTTKEFVASLLVARRQSRPIDGANLTSASAKDLRPWESALSGACAGAAFNLALFPADTVKSAMQTEEELRPVSHASGKAAPKPSFLATFKAMYKAQGIRGLYAGCGVTVFRSGPSSAIIFLIYDSLSKRFG</sequence>
<dbReference type="GO" id="GO:1990575">
    <property type="term" value="P:mitochondrial L-ornithine transmembrane transport"/>
    <property type="evidence" value="ECO:0007669"/>
    <property type="project" value="TreeGrafter"/>
</dbReference>
<keyword evidence="3 10" id="KW-0813">Transport</keyword>
<dbReference type="PANTHER" id="PTHR45624">
    <property type="entry name" value="MITOCHONDRIAL BASIC AMINO ACIDS TRANSPORTER-RELATED"/>
    <property type="match status" value="1"/>
</dbReference>
<dbReference type="EMBL" id="JARJCW010000079">
    <property type="protein sequence ID" value="KAJ7197152.1"/>
    <property type="molecule type" value="Genomic_DNA"/>
</dbReference>
<keyword evidence="7" id="KW-0496">Mitochondrion</keyword>
<feature type="repeat" description="Solcar" evidence="9">
    <location>
        <begin position="234"/>
        <end position="330"/>
    </location>
</feature>
<evidence type="ECO:0000256" key="5">
    <source>
        <dbReference type="ARBA" id="ARBA00022737"/>
    </source>
</evidence>
<comment type="subcellular location">
    <subcellularLocation>
        <location evidence="1">Mitochondrion membrane</location>
        <topology evidence="1">Multi-pass membrane protein</topology>
    </subcellularLocation>
</comment>
<evidence type="ECO:0000256" key="7">
    <source>
        <dbReference type="ARBA" id="ARBA00023128"/>
    </source>
</evidence>
<dbReference type="InterPro" id="IPR050567">
    <property type="entry name" value="Mitochondrial_Carrier"/>
</dbReference>
<dbReference type="Pfam" id="PF00153">
    <property type="entry name" value="Mito_carr"/>
    <property type="match status" value="3"/>
</dbReference>
<dbReference type="SUPFAM" id="SSF103506">
    <property type="entry name" value="Mitochondrial carrier"/>
    <property type="match status" value="1"/>
</dbReference>
<feature type="repeat" description="Solcar" evidence="9">
    <location>
        <begin position="17"/>
        <end position="102"/>
    </location>
</feature>
<keyword evidence="12" id="KW-1185">Reference proteome</keyword>
<evidence type="ECO:0000256" key="4">
    <source>
        <dbReference type="ARBA" id="ARBA00022692"/>
    </source>
</evidence>
<dbReference type="PANTHER" id="PTHR45624:SF31">
    <property type="entry name" value="MITOCHONDRIAL ORNITHINE TRANSPORTER 1"/>
    <property type="match status" value="1"/>
</dbReference>
<keyword evidence="6" id="KW-1133">Transmembrane helix</keyword>
<dbReference type="GO" id="GO:0031966">
    <property type="term" value="C:mitochondrial membrane"/>
    <property type="evidence" value="ECO:0007669"/>
    <property type="project" value="UniProtKB-SubCell"/>
</dbReference>
<name>A0AAD6Y6Z1_9AGAR</name>
<evidence type="ECO:0000313" key="11">
    <source>
        <dbReference type="EMBL" id="KAJ7197152.1"/>
    </source>
</evidence>
<organism evidence="11 12">
    <name type="scientific">Mycena pura</name>
    <dbReference type="NCBI Taxonomy" id="153505"/>
    <lineage>
        <taxon>Eukaryota</taxon>
        <taxon>Fungi</taxon>
        <taxon>Dikarya</taxon>
        <taxon>Basidiomycota</taxon>
        <taxon>Agaricomycotina</taxon>
        <taxon>Agaricomycetes</taxon>
        <taxon>Agaricomycetidae</taxon>
        <taxon>Agaricales</taxon>
        <taxon>Marasmiineae</taxon>
        <taxon>Mycenaceae</taxon>
        <taxon>Mycena</taxon>
    </lineage>
</organism>
<dbReference type="GO" id="GO:0000064">
    <property type="term" value="F:L-ornithine transmembrane transporter activity"/>
    <property type="evidence" value="ECO:0007669"/>
    <property type="project" value="TreeGrafter"/>
</dbReference>
<dbReference type="Proteomes" id="UP001219525">
    <property type="component" value="Unassembled WGS sequence"/>
</dbReference>
<keyword evidence="4 9" id="KW-0812">Transmembrane</keyword>
<evidence type="ECO:0000256" key="10">
    <source>
        <dbReference type="RuleBase" id="RU000488"/>
    </source>
</evidence>
<evidence type="ECO:0000256" key="3">
    <source>
        <dbReference type="ARBA" id="ARBA00022448"/>
    </source>
</evidence>
<evidence type="ECO:0000256" key="2">
    <source>
        <dbReference type="ARBA" id="ARBA00006375"/>
    </source>
</evidence>
<dbReference type="Gene3D" id="1.50.40.10">
    <property type="entry name" value="Mitochondrial carrier domain"/>
    <property type="match status" value="1"/>
</dbReference>
<feature type="repeat" description="Solcar" evidence="9">
    <location>
        <begin position="115"/>
        <end position="211"/>
    </location>
</feature>
<gene>
    <name evidence="11" type="ORF">GGX14DRAFT_187239</name>
</gene>
<dbReference type="InterPro" id="IPR018108">
    <property type="entry name" value="MCP_transmembrane"/>
</dbReference>
<accession>A0AAD6Y6Z1</accession>
<evidence type="ECO:0000256" key="8">
    <source>
        <dbReference type="ARBA" id="ARBA00023136"/>
    </source>
</evidence>
<dbReference type="AlphaFoldDB" id="A0AAD6Y6Z1"/>
<protein>
    <submittedName>
        <fullName evidence="11">Mitochondrial carrier domain-containing protein</fullName>
    </submittedName>
</protein>